<feature type="transmembrane region" description="Helical" evidence="1">
    <location>
        <begin position="188"/>
        <end position="206"/>
    </location>
</feature>
<protein>
    <submittedName>
        <fullName evidence="2">Phosphoenolpyruvate carboxylase protein</fullName>
    </submittedName>
</protein>
<comment type="caution">
    <text evidence="2">The sequence shown here is derived from an EMBL/GenBank/DDBJ whole genome shotgun (WGS) entry which is preliminary data.</text>
</comment>
<dbReference type="Proteomes" id="UP001151760">
    <property type="component" value="Unassembled WGS sequence"/>
</dbReference>
<reference evidence="2" key="2">
    <citation type="submission" date="2022-01" db="EMBL/GenBank/DDBJ databases">
        <authorList>
            <person name="Yamashiro T."/>
            <person name="Shiraishi A."/>
            <person name="Satake H."/>
            <person name="Nakayama K."/>
        </authorList>
    </citation>
    <scope>NUCLEOTIDE SEQUENCE</scope>
</reference>
<dbReference type="InterPro" id="IPR015813">
    <property type="entry name" value="Pyrv/PenolPyrv_kinase-like_dom"/>
</dbReference>
<dbReference type="InterPro" id="IPR021135">
    <property type="entry name" value="PEP_COase"/>
</dbReference>
<evidence type="ECO:0000256" key="1">
    <source>
        <dbReference type="SAM" id="Phobius"/>
    </source>
</evidence>
<keyword evidence="1" id="KW-1133">Transmembrane helix</keyword>
<evidence type="ECO:0000313" key="2">
    <source>
        <dbReference type="EMBL" id="GJT85851.1"/>
    </source>
</evidence>
<keyword evidence="1" id="KW-0472">Membrane</keyword>
<evidence type="ECO:0000313" key="3">
    <source>
        <dbReference type="Proteomes" id="UP001151760"/>
    </source>
</evidence>
<keyword evidence="1" id="KW-0812">Transmembrane</keyword>
<dbReference type="Pfam" id="PF00311">
    <property type="entry name" value="PEPcase"/>
    <property type="match status" value="1"/>
</dbReference>
<keyword evidence="3" id="KW-1185">Reference proteome</keyword>
<dbReference type="EMBL" id="BQNB010019489">
    <property type="protein sequence ID" value="GJT85851.1"/>
    <property type="molecule type" value="Genomic_DNA"/>
</dbReference>
<sequence>MILQTIILPKLHGEQVDVSEETVSDFAGLKVYLLCVLIGGCFRGDLEPLCGIEGVIVMHSDVRGLWISIYVGFKSFSILAKCLVDISQFRIRDCLALHRELSSWMGDNRDGNLRTTPEVTRDVCLLARTMATNTYFSQIKDLMFEMSMWRCTDGIRLRAEELYRSTRSNLSPPWRNKQHNTFAAPTRAFFVPAIVVYVPALFSSVGKNCLRRQKSKTSEVESKRTRRELNVMEKELSALLAGIQHENHMERHASVPRLEINMGDDITMLAASKGD</sequence>
<accession>A0ABQ5HD91</accession>
<organism evidence="2 3">
    <name type="scientific">Tanacetum coccineum</name>
    <dbReference type="NCBI Taxonomy" id="301880"/>
    <lineage>
        <taxon>Eukaryota</taxon>
        <taxon>Viridiplantae</taxon>
        <taxon>Streptophyta</taxon>
        <taxon>Embryophyta</taxon>
        <taxon>Tracheophyta</taxon>
        <taxon>Spermatophyta</taxon>
        <taxon>Magnoliopsida</taxon>
        <taxon>eudicotyledons</taxon>
        <taxon>Gunneridae</taxon>
        <taxon>Pentapetalae</taxon>
        <taxon>asterids</taxon>
        <taxon>campanulids</taxon>
        <taxon>Asterales</taxon>
        <taxon>Asteraceae</taxon>
        <taxon>Asteroideae</taxon>
        <taxon>Anthemideae</taxon>
        <taxon>Anthemidinae</taxon>
        <taxon>Tanacetum</taxon>
    </lineage>
</organism>
<proteinExistence type="predicted"/>
<gene>
    <name evidence="2" type="ORF">Tco_1067568</name>
</gene>
<dbReference type="Gene3D" id="1.20.1440.90">
    <property type="entry name" value="Phosphoenolpyruvate/pyruvate domain"/>
    <property type="match status" value="1"/>
</dbReference>
<dbReference type="PANTHER" id="PTHR30523">
    <property type="entry name" value="PHOSPHOENOLPYRUVATE CARBOXYLASE"/>
    <property type="match status" value="1"/>
</dbReference>
<dbReference type="SUPFAM" id="SSF51621">
    <property type="entry name" value="Phosphoenolpyruvate/pyruvate domain"/>
    <property type="match status" value="1"/>
</dbReference>
<dbReference type="PANTHER" id="PTHR30523:SF33">
    <property type="entry name" value="PHOSPHOENOLPYRUVATE CARBOXYLASE 3"/>
    <property type="match status" value="1"/>
</dbReference>
<reference evidence="2" key="1">
    <citation type="journal article" date="2022" name="Int. J. Mol. Sci.">
        <title>Draft Genome of Tanacetum Coccineum: Genomic Comparison of Closely Related Tanacetum-Family Plants.</title>
        <authorList>
            <person name="Yamashiro T."/>
            <person name="Shiraishi A."/>
            <person name="Nakayama K."/>
            <person name="Satake H."/>
        </authorList>
    </citation>
    <scope>NUCLEOTIDE SEQUENCE</scope>
</reference>
<name>A0ABQ5HD91_9ASTR</name>